<dbReference type="Pfam" id="PF13840">
    <property type="entry name" value="ACT_7"/>
    <property type="match status" value="1"/>
</dbReference>
<dbReference type="OMA" id="CPRQLAN"/>
<feature type="compositionally biased region" description="Basic and acidic residues" evidence="1">
    <location>
        <begin position="57"/>
        <end position="66"/>
    </location>
</feature>
<evidence type="ECO:0000256" key="1">
    <source>
        <dbReference type="SAM" id="MobiDB-lite"/>
    </source>
</evidence>
<dbReference type="InterPro" id="IPR027795">
    <property type="entry name" value="CASTOR_ACT_dom"/>
</dbReference>
<proteinExistence type="predicted"/>
<name>A0A135LL42_PENPA</name>
<dbReference type="EMBL" id="LHQR01000048">
    <property type="protein sequence ID" value="KXG49638.1"/>
    <property type="molecule type" value="Genomic_DNA"/>
</dbReference>
<feature type="compositionally biased region" description="Acidic residues" evidence="1">
    <location>
        <begin position="46"/>
        <end position="56"/>
    </location>
</feature>
<dbReference type="AlphaFoldDB" id="A0A135LL42"/>
<dbReference type="Proteomes" id="UP000070168">
    <property type="component" value="Unassembled WGS sequence"/>
</dbReference>
<dbReference type="PANTHER" id="PTHR31131">
    <property type="entry name" value="CHROMOSOME 1, WHOLE GENOME SHOTGUN SEQUENCE"/>
    <property type="match status" value="1"/>
</dbReference>
<dbReference type="RefSeq" id="XP_040648174.1">
    <property type="nucleotide sequence ID" value="XM_040793319.1"/>
</dbReference>
<accession>A0A135LL42</accession>
<dbReference type="OrthoDB" id="58529at2759"/>
<feature type="domain" description="CASTOR ACT" evidence="2">
    <location>
        <begin position="116"/>
        <end position="177"/>
    </location>
</feature>
<gene>
    <name evidence="3" type="ORF">PGRI_056060</name>
</gene>
<organism evidence="3 4">
    <name type="scientific">Penicillium patulum</name>
    <name type="common">Penicillium griseofulvum</name>
    <dbReference type="NCBI Taxonomy" id="5078"/>
    <lineage>
        <taxon>Eukaryota</taxon>
        <taxon>Fungi</taxon>
        <taxon>Dikarya</taxon>
        <taxon>Ascomycota</taxon>
        <taxon>Pezizomycotina</taxon>
        <taxon>Eurotiomycetes</taxon>
        <taxon>Eurotiomycetidae</taxon>
        <taxon>Eurotiales</taxon>
        <taxon>Aspergillaceae</taxon>
        <taxon>Penicillium</taxon>
    </lineage>
</organism>
<keyword evidence="4" id="KW-1185">Reference proteome</keyword>
<dbReference type="PANTHER" id="PTHR31131:SF6">
    <property type="entry name" value="CASTOR ACT DOMAIN-CONTAINING PROTEIN"/>
    <property type="match status" value="1"/>
</dbReference>
<sequence>MDQMALIDAQVHFLEERIVLVHIPLELYPYFIKSVLRLIYDETPPLEDETDDDTSDDFEHASEHGSYKPPTFMNVSITPVEVSVMCPRRLIDKYFVPVMDQLDQLDASLRSRLVVSENDYIAMQVLGEGLEAGKRVLELTSPLALAGISIFFISTYFSDYIIVPQRSKASVITTLEEKGFQFNNTSAFITNPLSPTIERRLSDLIPPGTPPPSTLAELQTRTFNNLRKNQITPSVDHTLRLVQCAAHHEYHTQESSLSILRNPLTTVLLLDEPRFLSLTLASLDPAASLLIEKRLLPRFARQGTSYEDGSGLLLGSKEDHLIPITLDLRDLPLEASGIVCGVAGRLADAATAPSFGTVDSGASSVVGSVPRSFDSFGTRLEALSIDKSSTSAHALLPSTHHLQPDVDVADAVEISFLSTARAGTIIVGEHELRRAIDALEEEKMQSSGEGRLEL</sequence>
<dbReference type="Gene3D" id="3.30.2130.10">
    <property type="entry name" value="VC0802-like"/>
    <property type="match status" value="1"/>
</dbReference>
<dbReference type="InterPro" id="IPR045865">
    <property type="entry name" value="ACT-like_dom_sf"/>
</dbReference>
<dbReference type="GO" id="GO:0006520">
    <property type="term" value="P:amino acid metabolic process"/>
    <property type="evidence" value="ECO:0007669"/>
    <property type="project" value="UniProtKB-ARBA"/>
</dbReference>
<comment type="caution">
    <text evidence="3">The sequence shown here is derived from an EMBL/GenBank/DDBJ whole genome shotgun (WGS) entry which is preliminary data.</text>
</comment>
<evidence type="ECO:0000259" key="2">
    <source>
        <dbReference type="Pfam" id="PF13840"/>
    </source>
</evidence>
<protein>
    <recommendedName>
        <fullName evidence="2">CASTOR ACT domain-containing protein</fullName>
    </recommendedName>
</protein>
<dbReference type="GeneID" id="63708619"/>
<dbReference type="STRING" id="5078.A0A135LL42"/>
<evidence type="ECO:0000313" key="4">
    <source>
        <dbReference type="Proteomes" id="UP000070168"/>
    </source>
</evidence>
<dbReference type="SUPFAM" id="SSF55021">
    <property type="entry name" value="ACT-like"/>
    <property type="match status" value="1"/>
</dbReference>
<dbReference type="InterPro" id="IPR051719">
    <property type="entry name" value="CASTOR_mTORC1"/>
</dbReference>
<evidence type="ECO:0000313" key="3">
    <source>
        <dbReference type="EMBL" id="KXG49638.1"/>
    </source>
</evidence>
<dbReference type="GO" id="GO:0046394">
    <property type="term" value="P:carboxylic acid biosynthetic process"/>
    <property type="evidence" value="ECO:0007669"/>
    <property type="project" value="UniProtKB-ARBA"/>
</dbReference>
<feature type="region of interest" description="Disordered" evidence="1">
    <location>
        <begin position="46"/>
        <end position="66"/>
    </location>
</feature>
<reference evidence="3 4" key="1">
    <citation type="journal article" date="2016" name="BMC Genomics">
        <title>Genome sequencing and secondary metabolism of the postharvest pathogen Penicillium griseofulvum.</title>
        <authorList>
            <person name="Banani H."/>
            <person name="Marcet-Houben M."/>
            <person name="Ballester A.R."/>
            <person name="Abbruscato P."/>
            <person name="Gonzalez-Candelas L."/>
            <person name="Gabaldon T."/>
            <person name="Spadaro D."/>
        </authorList>
    </citation>
    <scope>NUCLEOTIDE SEQUENCE [LARGE SCALE GENOMIC DNA]</scope>
    <source>
        <strain evidence="3 4">PG3</strain>
    </source>
</reference>